<dbReference type="EMBL" id="MVIJ01000002">
    <property type="protein sequence ID" value="ORB75942.1"/>
    <property type="molecule type" value="Genomic_DNA"/>
</dbReference>
<feature type="region of interest" description="Disordered" evidence="1">
    <location>
        <begin position="66"/>
        <end position="173"/>
    </location>
</feature>
<reference evidence="2 3" key="1">
    <citation type="submission" date="2017-02" db="EMBL/GenBank/DDBJ databases">
        <title>The new phylogeny of genus Mycobacterium.</title>
        <authorList>
            <person name="Tortoli E."/>
            <person name="Trovato A."/>
            <person name="Cirillo D.M."/>
        </authorList>
    </citation>
    <scope>NUCLEOTIDE SEQUENCE [LARGE SCALE GENOMIC DNA]</scope>
    <source>
        <strain evidence="2 3">DSM 43992</strain>
    </source>
</reference>
<feature type="compositionally biased region" description="Low complexity" evidence="1">
    <location>
        <begin position="155"/>
        <end position="164"/>
    </location>
</feature>
<proteinExistence type="predicted"/>
<protein>
    <submittedName>
        <fullName evidence="2">Uncharacterized protein</fullName>
    </submittedName>
</protein>
<evidence type="ECO:0000313" key="3">
    <source>
        <dbReference type="Proteomes" id="UP000192601"/>
    </source>
</evidence>
<feature type="compositionally biased region" description="Gly residues" evidence="1">
    <location>
        <begin position="131"/>
        <end position="154"/>
    </location>
</feature>
<dbReference type="AlphaFoldDB" id="A0A1X0KKY9"/>
<feature type="compositionally biased region" description="Polar residues" evidence="1">
    <location>
        <begin position="268"/>
        <end position="285"/>
    </location>
</feature>
<feature type="compositionally biased region" description="Pro residues" evidence="1">
    <location>
        <begin position="80"/>
        <end position="90"/>
    </location>
</feature>
<feature type="region of interest" description="Disordered" evidence="1">
    <location>
        <begin position="268"/>
        <end position="290"/>
    </location>
</feature>
<dbReference type="STRING" id="1783.BST44_02685"/>
<evidence type="ECO:0000313" key="2">
    <source>
        <dbReference type="EMBL" id="ORB75942.1"/>
    </source>
</evidence>
<accession>A0A1X0KKY9</accession>
<name>A0A1X0KKY9_MYCSC</name>
<dbReference type="Proteomes" id="UP000192601">
    <property type="component" value="Unassembled WGS sequence"/>
</dbReference>
<gene>
    <name evidence="2" type="ORF">BST44_02685</name>
</gene>
<keyword evidence="3" id="KW-1185">Reference proteome</keyword>
<evidence type="ECO:0000256" key="1">
    <source>
        <dbReference type="SAM" id="MobiDB-lite"/>
    </source>
</evidence>
<sequence>MDYLNPAYWSTGGLVKYFADGGPSGTDTIPAWLTPGEFVMNADATRQYLPYLQNMNKGARFSTGGMVPQYFEPGGGPVQPSQPAPPPQPKPGQGALPNVGSPGSPKEKGSGTSMHDAAIPGAPQPPSPGTAAGGLPVGGGAESPGAQKGQGGAPAPGADVQQPGENLPASPGIGFSGGLIGSLEGAASQGASMGVDMMAPGAGQAAGAAMQIGFQELNRAASYGAQAAGIAAKGLLEAFTVSSSSTGGDWAQTIPGRLLSGIAGVRPTQNSAGQTQTPLAGNQNAGYADANGGDNIQYHLHGPVTVNANDPMQFHDGMQQFNDKYTMAENTHPMSGSMFTGRS</sequence>
<comment type="caution">
    <text evidence="2">The sequence shown here is derived from an EMBL/GenBank/DDBJ whole genome shotgun (WGS) entry which is preliminary data.</text>
</comment>
<organism evidence="2 3">
    <name type="scientific">Mycobacterium scrofulaceum</name>
    <dbReference type="NCBI Taxonomy" id="1783"/>
    <lineage>
        <taxon>Bacteria</taxon>
        <taxon>Bacillati</taxon>
        <taxon>Actinomycetota</taxon>
        <taxon>Actinomycetes</taxon>
        <taxon>Mycobacteriales</taxon>
        <taxon>Mycobacteriaceae</taxon>
        <taxon>Mycobacterium</taxon>
    </lineage>
</organism>